<keyword evidence="2" id="KW-0812">Transmembrane</keyword>
<reference evidence="3 4" key="1">
    <citation type="submission" date="2017-02" db="EMBL/GenBank/DDBJ databases">
        <title>Complete genome sequence of Brachyspira hampsonii genomovar I strain NSH-16 (ATCC BAA-2463).</title>
        <authorList>
            <person name="Mirajkar N.S."/>
            <person name="Gebhart C.J."/>
        </authorList>
    </citation>
    <scope>NUCLEOTIDE SEQUENCE [LARGE SCALE GENOMIC DNA]</scope>
    <source>
        <strain evidence="3 4">NSH-16</strain>
    </source>
</reference>
<dbReference type="KEGG" id="bhp:BHAMNSH16_00300"/>
<dbReference type="RefSeq" id="WP_241033627.1">
    <property type="nucleotide sequence ID" value="NZ_CP019914.1"/>
</dbReference>
<accession>A0AAC9XJ64</accession>
<sequence>MYQTQKFEYFESEIVEKINKELSYETTGKLPANLMTNAERKFVNGIIRTIKPKKILEIGVAAGGGSALILNSIKDFDNSKLYSIDYSKYYFADSTKECGHFVYDHFNNLTNKWELYTGGVAAKFIEKIGGNIDLCILDTMHLLPGEILDFLMVLPFLKKNATVILHDVILSHFDPFYYPMSSCNMLFSSLKGEKYTIEYDNDRNLFCGITNIGAVRLDDDILDRVTDYFYLLTNPWSYMPTEEDFFYIKKIFSKYYNYNVNELFNSIISFFKIKDKENNSIIEKNYTQLNNKIDEINIQLNNKIKENKNWIRLFGIYNNKYYIYVYILCIRITLKITKIAWWIPVKKWRDNFRNKFNTDQTRPDQTRPDQTRPDLIFIYVAITYVFIIIQNIKNYNLCCNTILQHRFFILNI</sequence>
<dbReference type="Pfam" id="PF13578">
    <property type="entry name" value="Methyltransf_24"/>
    <property type="match status" value="1"/>
</dbReference>
<dbReference type="InterPro" id="IPR029063">
    <property type="entry name" value="SAM-dependent_MTases_sf"/>
</dbReference>
<dbReference type="Gene3D" id="3.40.50.150">
    <property type="entry name" value="Vaccinia Virus protein VP39"/>
    <property type="match status" value="1"/>
</dbReference>
<keyword evidence="2" id="KW-0472">Membrane</keyword>
<dbReference type="AlphaFoldDB" id="A0AAC9XJ64"/>
<organism evidence="3 4">
    <name type="scientific">Brachyspira hampsonii</name>
    <dbReference type="NCBI Taxonomy" id="1287055"/>
    <lineage>
        <taxon>Bacteria</taxon>
        <taxon>Pseudomonadati</taxon>
        <taxon>Spirochaetota</taxon>
        <taxon>Spirochaetia</taxon>
        <taxon>Brachyspirales</taxon>
        <taxon>Brachyspiraceae</taxon>
        <taxon>Brachyspira</taxon>
    </lineage>
</organism>
<evidence type="ECO:0000313" key="3">
    <source>
        <dbReference type="EMBL" id="ASJ20175.1"/>
    </source>
</evidence>
<feature type="coiled-coil region" evidence="1">
    <location>
        <begin position="279"/>
        <end position="306"/>
    </location>
</feature>
<gene>
    <name evidence="3" type="ORF">BHAMNSH16_00300</name>
</gene>
<dbReference type="Proteomes" id="UP000264880">
    <property type="component" value="Chromosome"/>
</dbReference>
<feature type="transmembrane region" description="Helical" evidence="2">
    <location>
        <begin position="321"/>
        <end position="343"/>
    </location>
</feature>
<evidence type="ECO:0000313" key="4">
    <source>
        <dbReference type="Proteomes" id="UP000264880"/>
    </source>
</evidence>
<keyword evidence="1" id="KW-0175">Coiled coil</keyword>
<feature type="transmembrane region" description="Helical" evidence="2">
    <location>
        <begin position="375"/>
        <end position="392"/>
    </location>
</feature>
<dbReference type="EMBL" id="CP019914">
    <property type="protein sequence ID" value="ASJ20175.1"/>
    <property type="molecule type" value="Genomic_DNA"/>
</dbReference>
<evidence type="ECO:0008006" key="5">
    <source>
        <dbReference type="Google" id="ProtNLM"/>
    </source>
</evidence>
<protein>
    <recommendedName>
        <fullName evidence="5">Class I SAM-dependent methyltransferase</fullName>
    </recommendedName>
</protein>
<evidence type="ECO:0000256" key="2">
    <source>
        <dbReference type="SAM" id="Phobius"/>
    </source>
</evidence>
<proteinExistence type="predicted"/>
<keyword evidence="4" id="KW-1185">Reference proteome</keyword>
<evidence type="ECO:0000256" key="1">
    <source>
        <dbReference type="SAM" id="Coils"/>
    </source>
</evidence>
<name>A0AAC9XJ64_9SPIR</name>
<dbReference type="SUPFAM" id="SSF53335">
    <property type="entry name" value="S-adenosyl-L-methionine-dependent methyltransferases"/>
    <property type="match status" value="1"/>
</dbReference>
<keyword evidence="2" id="KW-1133">Transmembrane helix</keyword>